<protein>
    <recommendedName>
        <fullName evidence="1">PB1-like domain-containing protein</fullName>
    </recommendedName>
</protein>
<dbReference type="AlphaFoldDB" id="A0A2T8KP40"/>
<name>A0A2T8KP40_9POAL</name>
<evidence type="ECO:0000259" key="1">
    <source>
        <dbReference type="Pfam" id="PF26130"/>
    </source>
</evidence>
<dbReference type="Proteomes" id="UP000243499">
    <property type="component" value="Chromosome 2"/>
</dbReference>
<dbReference type="EMBL" id="CM008047">
    <property type="protein sequence ID" value="PVH63948.1"/>
    <property type="molecule type" value="Genomic_DNA"/>
</dbReference>
<feature type="domain" description="PB1-like" evidence="1">
    <location>
        <begin position="18"/>
        <end position="79"/>
    </location>
</feature>
<organism evidence="2">
    <name type="scientific">Panicum hallii</name>
    <dbReference type="NCBI Taxonomy" id="206008"/>
    <lineage>
        <taxon>Eukaryota</taxon>
        <taxon>Viridiplantae</taxon>
        <taxon>Streptophyta</taxon>
        <taxon>Embryophyta</taxon>
        <taxon>Tracheophyta</taxon>
        <taxon>Spermatophyta</taxon>
        <taxon>Magnoliopsida</taxon>
        <taxon>Liliopsida</taxon>
        <taxon>Poales</taxon>
        <taxon>Poaceae</taxon>
        <taxon>PACMAD clade</taxon>
        <taxon>Panicoideae</taxon>
        <taxon>Panicodae</taxon>
        <taxon>Paniceae</taxon>
        <taxon>Panicinae</taxon>
        <taxon>Panicum</taxon>
        <taxon>Panicum sect. Panicum</taxon>
    </lineage>
</organism>
<reference evidence="2" key="1">
    <citation type="submission" date="2018-04" db="EMBL/GenBank/DDBJ databases">
        <title>WGS assembly of Panicum hallii.</title>
        <authorList>
            <person name="Lovell J."/>
            <person name="Jenkins J."/>
            <person name="Lowry D."/>
            <person name="Mamidi S."/>
            <person name="Sreedasyam A."/>
            <person name="Weng X."/>
            <person name="Barry K."/>
            <person name="Bonette J."/>
            <person name="Campitelli B."/>
            <person name="Daum C."/>
            <person name="Gordon S."/>
            <person name="Gould B."/>
            <person name="Lipzen A."/>
            <person name="Macqueen A."/>
            <person name="Palacio-Mejia J."/>
            <person name="Plott C."/>
            <person name="Shakirov E."/>
            <person name="Shu S."/>
            <person name="Yoshinaga Y."/>
            <person name="Zane M."/>
            <person name="Rokhsar D."/>
            <person name="Grimwood J."/>
            <person name="Schmutz J."/>
            <person name="Juenger T."/>
        </authorList>
    </citation>
    <scope>NUCLEOTIDE SEQUENCE [LARGE SCALE GENOMIC DNA]</scope>
    <source>
        <strain evidence="2">FIL2</strain>
    </source>
</reference>
<evidence type="ECO:0000313" key="2">
    <source>
        <dbReference type="EMBL" id="PVH63948.1"/>
    </source>
</evidence>
<dbReference type="Gramene" id="PVH63948">
    <property type="protein sequence ID" value="PVH63948"/>
    <property type="gene ID" value="PAHAL_2G143000"/>
</dbReference>
<proteinExistence type="predicted"/>
<accession>A0A2T8KP40</accession>
<gene>
    <name evidence="2" type="ORF">PAHAL_2G143000</name>
</gene>
<sequence length="90" mass="10458">MASDIWTLDLECHGAAAGQEYVQREMDRDEICYFNLIEFIEEYGFNAIDYLYHKKRDSLVAIQSDADVMEMLKENERTKKGKGVQSKSRA</sequence>
<dbReference type="Pfam" id="PF26130">
    <property type="entry name" value="PB1-like"/>
    <property type="match status" value="1"/>
</dbReference>
<dbReference type="InterPro" id="IPR058594">
    <property type="entry name" value="PB1-like_dom_pln"/>
</dbReference>